<dbReference type="InterPro" id="IPR001254">
    <property type="entry name" value="Trypsin_dom"/>
</dbReference>
<dbReference type="AlphaFoldDB" id="A0AA97L604"/>
<keyword evidence="9" id="KW-1185">Reference proteome</keyword>
<dbReference type="InterPro" id="IPR001314">
    <property type="entry name" value="Peptidase_S1A"/>
</dbReference>
<dbReference type="InterPro" id="IPR043504">
    <property type="entry name" value="Peptidase_S1_PA_chymotrypsin"/>
</dbReference>
<reference evidence="10" key="1">
    <citation type="submission" date="2025-08" db="UniProtKB">
        <authorList>
            <consortium name="RefSeq"/>
        </authorList>
    </citation>
    <scope>IDENTIFICATION</scope>
    <source>
        <tissue evidence="10">Blood</tissue>
    </source>
</reference>
<dbReference type="PANTHER" id="PTHR24271:SF52">
    <property type="entry name" value="GRANZYME K"/>
    <property type="match status" value="1"/>
</dbReference>
<protein>
    <submittedName>
        <fullName evidence="10">Granzyme A-like</fullName>
    </submittedName>
</protein>
<dbReference type="SMART" id="SM00020">
    <property type="entry name" value="Tryp_SPc"/>
    <property type="match status" value="1"/>
</dbReference>
<keyword evidence="3 7" id="KW-0378">Hydrolase</keyword>
<dbReference type="SUPFAM" id="SSF50494">
    <property type="entry name" value="Trypsin-like serine proteases"/>
    <property type="match status" value="1"/>
</dbReference>
<feature type="domain" description="Peptidase S1" evidence="8">
    <location>
        <begin position="1"/>
        <end position="220"/>
    </location>
</feature>
<dbReference type="RefSeq" id="XP_054843091.1">
    <property type="nucleotide sequence ID" value="XM_054987116.1"/>
</dbReference>
<evidence type="ECO:0000256" key="3">
    <source>
        <dbReference type="ARBA" id="ARBA00022801"/>
    </source>
</evidence>
<evidence type="ECO:0000256" key="6">
    <source>
        <dbReference type="ARBA" id="ARBA00024195"/>
    </source>
</evidence>
<name>A0AA97L604_EUBMA</name>
<evidence type="ECO:0000313" key="9">
    <source>
        <dbReference type="Proteomes" id="UP001190640"/>
    </source>
</evidence>
<dbReference type="KEGG" id="emc:129334791"/>
<accession>A0AA97L604</accession>
<proteinExistence type="inferred from homology"/>
<evidence type="ECO:0000313" key="10">
    <source>
        <dbReference type="RefSeq" id="XP_054843091.1"/>
    </source>
</evidence>
<keyword evidence="5" id="KW-1015">Disulfide bond</keyword>
<comment type="similarity">
    <text evidence="6">Belongs to the peptidase S1 family. CLIP subfamily.</text>
</comment>
<dbReference type="InterPro" id="IPR018114">
    <property type="entry name" value="TRYPSIN_HIS"/>
</dbReference>
<comment type="similarity">
    <text evidence="1">Belongs to the peptidase S1 family. Snake venom subfamily.</text>
</comment>
<evidence type="ECO:0000256" key="1">
    <source>
        <dbReference type="ARBA" id="ARBA00009228"/>
    </source>
</evidence>
<keyword evidence="4 7" id="KW-0720">Serine protease</keyword>
<evidence type="ECO:0000259" key="8">
    <source>
        <dbReference type="PROSITE" id="PS50240"/>
    </source>
</evidence>
<dbReference type="PROSITE" id="PS00135">
    <property type="entry name" value="TRYPSIN_SER"/>
    <property type="match status" value="1"/>
</dbReference>
<dbReference type="PROSITE" id="PS00134">
    <property type="entry name" value="TRYPSIN_HIS"/>
    <property type="match status" value="1"/>
</dbReference>
<dbReference type="Proteomes" id="UP001190640">
    <property type="component" value="Chromosome 8"/>
</dbReference>
<dbReference type="PROSITE" id="PS50240">
    <property type="entry name" value="TRYPSIN_DOM"/>
    <property type="match status" value="1"/>
</dbReference>
<dbReference type="InterPro" id="IPR009003">
    <property type="entry name" value="Peptidase_S1_PA"/>
</dbReference>
<organism evidence="9 10">
    <name type="scientific">Eublepharis macularius</name>
    <name type="common">Leopard gecko</name>
    <name type="synonym">Cyrtodactylus macularius</name>
    <dbReference type="NCBI Taxonomy" id="481883"/>
    <lineage>
        <taxon>Eukaryota</taxon>
        <taxon>Metazoa</taxon>
        <taxon>Chordata</taxon>
        <taxon>Craniata</taxon>
        <taxon>Vertebrata</taxon>
        <taxon>Euteleostomi</taxon>
        <taxon>Lepidosauria</taxon>
        <taxon>Squamata</taxon>
        <taxon>Bifurcata</taxon>
        <taxon>Gekkota</taxon>
        <taxon>Eublepharidae</taxon>
        <taxon>Eublepharinae</taxon>
        <taxon>Eublepharis</taxon>
    </lineage>
</organism>
<dbReference type="GO" id="GO:0004252">
    <property type="term" value="F:serine-type endopeptidase activity"/>
    <property type="evidence" value="ECO:0007669"/>
    <property type="project" value="InterPro"/>
</dbReference>
<dbReference type="Gene3D" id="2.40.10.10">
    <property type="entry name" value="Trypsin-like serine proteases"/>
    <property type="match status" value="2"/>
</dbReference>
<sequence>MRPYMALIRGHDVCGGILITPRWVLTAAHCSLALNTRVILGAHYFYEIERSQQHFKIAKSIRFPYYNYSTHEHDMMLLQLQGRAKLNRYVRVIPLPTDYDDVKAGTSCLIAGWGITYNGDQNPSDTLREVIVTVIERSVCNDKNHYNHNPFITLDMLCAGDQKGGKDACRGDSGGPLICNGELRGIIAIGIKEKCGTIQYPGIYTLLTEQHLLWINYITRHDL</sequence>
<dbReference type="FunFam" id="2.40.10.10:FF:000002">
    <property type="entry name" value="Transmembrane protease serine"/>
    <property type="match status" value="1"/>
</dbReference>
<dbReference type="PRINTS" id="PR00722">
    <property type="entry name" value="CHYMOTRYPSIN"/>
</dbReference>
<evidence type="ECO:0000256" key="4">
    <source>
        <dbReference type="ARBA" id="ARBA00022825"/>
    </source>
</evidence>
<evidence type="ECO:0000256" key="5">
    <source>
        <dbReference type="ARBA" id="ARBA00023157"/>
    </source>
</evidence>
<dbReference type="Pfam" id="PF00089">
    <property type="entry name" value="Trypsin"/>
    <property type="match status" value="1"/>
</dbReference>
<evidence type="ECO:0000256" key="7">
    <source>
        <dbReference type="RuleBase" id="RU363034"/>
    </source>
</evidence>
<dbReference type="GO" id="GO:0035821">
    <property type="term" value="P:modulation of process of another organism"/>
    <property type="evidence" value="ECO:0007669"/>
    <property type="project" value="UniProtKB-ARBA"/>
</dbReference>
<dbReference type="GO" id="GO:0006508">
    <property type="term" value="P:proteolysis"/>
    <property type="evidence" value="ECO:0007669"/>
    <property type="project" value="UniProtKB-KW"/>
</dbReference>
<dbReference type="InterPro" id="IPR033116">
    <property type="entry name" value="TRYPSIN_SER"/>
</dbReference>
<dbReference type="FunFam" id="2.40.10.10:FF:000068">
    <property type="entry name" value="transmembrane protease serine 2"/>
    <property type="match status" value="1"/>
</dbReference>
<gene>
    <name evidence="10" type="primary">LOC129334791</name>
</gene>
<dbReference type="PANTHER" id="PTHR24271">
    <property type="entry name" value="KALLIKREIN-RELATED"/>
    <property type="match status" value="1"/>
</dbReference>
<dbReference type="CDD" id="cd00190">
    <property type="entry name" value="Tryp_SPc"/>
    <property type="match status" value="1"/>
</dbReference>
<evidence type="ECO:0000256" key="2">
    <source>
        <dbReference type="ARBA" id="ARBA00022670"/>
    </source>
</evidence>
<dbReference type="GeneID" id="129334791"/>
<keyword evidence="2 7" id="KW-0645">Protease</keyword>
<dbReference type="GO" id="GO:0005576">
    <property type="term" value="C:extracellular region"/>
    <property type="evidence" value="ECO:0007669"/>
    <property type="project" value="UniProtKB-ARBA"/>
</dbReference>